<name>K1QK54_MAGGI</name>
<protein>
    <submittedName>
        <fullName evidence="4">Tripartite motif-containing protein 3</fullName>
    </submittedName>
</protein>
<dbReference type="PROSITE" id="PS50119">
    <property type="entry name" value="ZF_BBOX"/>
    <property type="match status" value="1"/>
</dbReference>
<dbReference type="Gene3D" id="3.30.40.10">
    <property type="entry name" value="Zinc/RING finger domain, C3HC4 (zinc finger)"/>
    <property type="match status" value="1"/>
</dbReference>
<dbReference type="InterPro" id="IPR001841">
    <property type="entry name" value="Znf_RING"/>
</dbReference>
<dbReference type="AlphaFoldDB" id="K1QK54"/>
<dbReference type="HOGENOM" id="CLU_008645_6_0_1"/>
<dbReference type="Pfam" id="PF13445">
    <property type="entry name" value="zf-RING_UBOX"/>
    <property type="match status" value="1"/>
</dbReference>
<dbReference type="SMART" id="SM00184">
    <property type="entry name" value="RING"/>
    <property type="match status" value="1"/>
</dbReference>
<evidence type="ECO:0000256" key="1">
    <source>
        <dbReference type="ARBA" id="ARBA00022723"/>
    </source>
</evidence>
<evidence type="ECO:0000313" key="4">
    <source>
        <dbReference type="EMBL" id="EKC31519.1"/>
    </source>
</evidence>
<dbReference type="CDD" id="cd19756">
    <property type="entry name" value="Bbox2"/>
    <property type="match status" value="1"/>
</dbReference>
<dbReference type="GO" id="GO:0061630">
    <property type="term" value="F:ubiquitin protein ligase activity"/>
    <property type="evidence" value="ECO:0007669"/>
    <property type="project" value="TreeGrafter"/>
</dbReference>
<dbReference type="GO" id="GO:0005654">
    <property type="term" value="C:nucleoplasm"/>
    <property type="evidence" value="ECO:0007669"/>
    <property type="project" value="TreeGrafter"/>
</dbReference>
<dbReference type="InterPro" id="IPR047153">
    <property type="entry name" value="TRIM45/56/19-like"/>
</dbReference>
<dbReference type="InParanoid" id="K1QK54"/>
<keyword evidence="2" id="KW-0863">Zinc-finger</keyword>
<keyword evidence="1" id="KW-0479">Metal-binding</keyword>
<dbReference type="InterPro" id="IPR000315">
    <property type="entry name" value="Znf_B-box"/>
</dbReference>
<sequence length="670" mass="76314">MATSAGSGNKPLTNRASGDTFRCPICLEEVRNPKYLSCLHTFCESCIQTYISSTATCRGSLNSKTIDCPVCRKRIDAPRKDISNEEWASSLPQNKLIVSMWLNSNPDKELCKFCERKEKKVSATHWCKACMETICDECKAFHELVPSLQNHKIVNITDTQVRGNDVEVEELCLEHKGKVVDAFCHQHQKLCCCICLATHHISCQRVQAIAEMAVEKERNHVLNIISTFSDLDQSIENMQQKSREKIDHLNSKKQEICMKIDKAITELKTLIDDAHSALIKQFEQTHSDSIGIIEIAFDELKRFSTTVRETKILLQSMLEKGSPKQLFVTKQNQLARIDDHISRLKSLDVWNLPEDYTLPDSNFLKQLLNQKKLENVKMSNTPSEMVETILQTVQKATSSDILRRKHDASKKDWMKVTFKLVSQVTELPDRTYNGIFTHDTKILCPCQSPPSLNIFDISEPIGKCVHTEKCQNTPYGLCHSRVNETLNEVYVSFKNFIVLYWIDVEDRVKFTKLQTIQLNKPMLAISCAQATMISANKSKAFICSQDFIIEHESSYSIGNAAVPLLASSSKSDYHCFTADGRVVVSDRNERKVFQSNIFEGELRGLTFDLQDNIFMCNKKNKIKQIRFGGSESRDIELDGISTAYNVALHPTGEKMLVFDFYDKCCVYQIK</sequence>
<proteinExistence type="predicted"/>
<dbReference type="PROSITE" id="PS00518">
    <property type="entry name" value="ZF_RING_1"/>
    <property type="match status" value="1"/>
</dbReference>
<dbReference type="InterPro" id="IPR013083">
    <property type="entry name" value="Znf_RING/FYVE/PHD"/>
</dbReference>
<dbReference type="InterPro" id="IPR027370">
    <property type="entry name" value="Znf-RING_euk"/>
</dbReference>
<dbReference type="CDD" id="cd19757">
    <property type="entry name" value="Bbox1"/>
    <property type="match status" value="1"/>
</dbReference>
<evidence type="ECO:0000256" key="2">
    <source>
        <dbReference type="ARBA" id="ARBA00022771"/>
    </source>
</evidence>
<dbReference type="PANTHER" id="PTHR25462">
    <property type="entry name" value="BONUS, ISOFORM C-RELATED"/>
    <property type="match status" value="1"/>
</dbReference>
<gene>
    <name evidence="4" type="ORF">CGI_10027629</name>
</gene>
<dbReference type="PROSITE" id="PS50089">
    <property type="entry name" value="ZF_RING_2"/>
    <property type="match status" value="1"/>
</dbReference>
<dbReference type="SUPFAM" id="SSF75011">
    <property type="entry name" value="3-carboxy-cis,cis-mucoante lactonizing enzyme"/>
    <property type="match status" value="1"/>
</dbReference>
<dbReference type="PANTHER" id="PTHR25462:SF296">
    <property type="entry name" value="MEIOTIC P26, ISOFORM F"/>
    <property type="match status" value="1"/>
</dbReference>
<dbReference type="GO" id="GO:0008270">
    <property type="term" value="F:zinc ion binding"/>
    <property type="evidence" value="ECO:0007669"/>
    <property type="project" value="UniProtKB-KW"/>
</dbReference>
<dbReference type="SUPFAM" id="SSF57850">
    <property type="entry name" value="RING/U-box"/>
    <property type="match status" value="1"/>
</dbReference>
<dbReference type="Gene3D" id="3.30.160.60">
    <property type="entry name" value="Classic Zinc Finger"/>
    <property type="match status" value="1"/>
</dbReference>
<reference evidence="4" key="1">
    <citation type="journal article" date="2012" name="Nature">
        <title>The oyster genome reveals stress adaptation and complexity of shell formation.</title>
        <authorList>
            <person name="Zhang G."/>
            <person name="Fang X."/>
            <person name="Guo X."/>
            <person name="Li L."/>
            <person name="Luo R."/>
            <person name="Xu F."/>
            <person name="Yang P."/>
            <person name="Zhang L."/>
            <person name="Wang X."/>
            <person name="Qi H."/>
            <person name="Xiong Z."/>
            <person name="Que H."/>
            <person name="Xie Y."/>
            <person name="Holland P.W."/>
            <person name="Paps J."/>
            <person name="Zhu Y."/>
            <person name="Wu F."/>
            <person name="Chen Y."/>
            <person name="Wang J."/>
            <person name="Peng C."/>
            <person name="Meng J."/>
            <person name="Yang L."/>
            <person name="Liu J."/>
            <person name="Wen B."/>
            <person name="Zhang N."/>
            <person name="Huang Z."/>
            <person name="Zhu Q."/>
            <person name="Feng Y."/>
            <person name="Mount A."/>
            <person name="Hedgecock D."/>
            <person name="Xu Z."/>
            <person name="Liu Y."/>
            <person name="Domazet-Loso T."/>
            <person name="Du Y."/>
            <person name="Sun X."/>
            <person name="Zhang S."/>
            <person name="Liu B."/>
            <person name="Cheng P."/>
            <person name="Jiang X."/>
            <person name="Li J."/>
            <person name="Fan D."/>
            <person name="Wang W."/>
            <person name="Fu W."/>
            <person name="Wang T."/>
            <person name="Wang B."/>
            <person name="Zhang J."/>
            <person name="Peng Z."/>
            <person name="Li Y."/>
            <person name="Li N."/>
            <person name="Wang J."/>
            <person name="Chen M."/>
            <person name="He Y."/>
            <person name="Tan F."/>
            <person name="Song X."/>
            <person name="Zheng Q."/>
            <person name="Huang R."/>
            <person name="Yang H."/>
            <person name="Du X."/>
            <person name="Chen L."/>
            <person name="Yang M."/>
            <person name="Gaffney P.M."/>
            <person name="Wang S."/>
            <person name="Luo L."/>
            <person name="She Z."/>
            <person name="Ming Y."/>
            <person name="Huang W."/>
            <person name="Zhang S."/>
            <person name="Huang B."/>
            <person name="Zhang Y."/>
            <person name="Qu T."/>
            <person name="Ni P."/>
            <person name="Miao G."/>
            <person name="Wang J."/>
            <person name="Wang Q."/>
            <person name="Steinberg C.E."/>
            <person name="Wang H."/>
            <person name="Li N."/>
            <person name="Qian L."/>
            <person name="Zhang G."/>
            <person name="Li Y."/>
            <person name="Yang H."/>
            <person name="Liu X."/>
            <person name="Wang J."/>
            <person name="Yin Y."/>
            <person name="Wang J."/>
        </authorList>
    </citation>
    <scope>NUCLEOTIDE SEQUENCE [LARGE SCALE GENOMIC DNA]</scope>
    <source>
        <strain evidence="4">05x7-T-G4-1.051#20</strain>
    </source>
</reference>
<dbReference type="EMBL" id="JH816755">
    <property type="protein sequence ID" value="EKC31519.1"/>
    <property type="molecule type" value="Genomic_DNA"/>
</dbReference>
<evidence type="ECO:0000256" key="3">
    <source>
        <dbReference type="ARBA" id="ARBA00022833"/>
    </source>
</evidence>
<organism evidence="4">
    <name type="scientific">Magallana gigas</name>
    <name type="common">Pacific oyster</name>
    <name type="synonym">Crassostrea gigas</name>
    <dbReference type="NCBI Taxonomy" id="29159"/>
    <lineage>
        <taxon>Eukaryota</taxon>
        <taxon>Metazoa</taxon>
        <taxon>Spiralia</taxon>
        <taxon>Lophotrochozoa</taxon>
        <taxon>Mollusca</taxon>
        <taxon>Bivalvia</taxon>
        <taxon>Autobranchia</taxon>
        <taxon>Pteriomorphia</taxon>
        <taxon>Ostreida</taxon>
        <taxon>Ostreoidea</taxon>
        <taxon>Ostreidae</taxon>
        <taxon>Magallana</taxon>
    </lineage>
</organism>
<keyword evidence="3" id="KW-0862">Zinc</keyword>
<dbReference type="InterPro" id="IPR017907">
    <property type="entry name" value="Znf_RING_CS"/>
</dbReference>
<accession>K1QK54</accession>